<evidence type="ECO:0000313" key="4">
    <source>
        <dbReference type="Proteomes" id="UP001189429"/>
    </source>
</evidence>
<sequence>MPQRSGPLAGCPCCRTPATTPSGSCSAPAPSSAGAGTGSCWRLAWCPGGSWPCTSGCGAATARSAGSRPPRCSSGATRARRGWTSRRMAQQLQRNHGRVLLQRCAAAWRHGRLQRRHAAELEQVRKAGVGRGVASSNIVAERLQRLRVVDAARRVLGAWARGAHRQRVRAQMDVGDRSAEVVARHFRAAQTAKVLRRIVHDWGRESLRERAQKASERSRLPEGIMERMADRIRAQHDAELTQWCLACWTAHSHREAMHRRHASELQELRAASALRGADRAERAAERFRAAEGALLAQCCLAAWARGANVERMHRQHAAALDRLRHGEQQLSVRAAAASVASRMAEDADLLLLGRLQAAWSKVARLERVGRKFQQEREGTADVVAERMRQSHLRELLAGCLAAWQREGQWAAQRARALGEREAAAERMAEKLRKGHIRELQLNTVAGWREEVQRAHRRAERDKHLAEREALAEKFAEKIRDTHSRELQLTTVAGWREEVQRAHRRAERDKHLAEREAAAEKFAEKIRDTHSRELQLNTVAGWREEVQRAHRRAERDKHLAEREAAAEKFAEKIRDTHSRELQLNTVAGWREEVQRAHRRAERDKHLAEREALAEKFAEKIRDTHSRELQLNSVAGWREEVQDTHSRELQLNSVAGWREEVQRAHRRAELDKHLAEREAAAQRMAQRLIIGHGQELLAATVAHWHKEAHRLKERSRELADKEDAAARMADQFEKNHCRHLLASCVGAWAGHASRERARARQAAELDQLRNAQRERGDATAERLADSWVRARLHELVRACLDSWTEGAQQLRARRGRAEQVAEQWRSESLGALQRACLAAWSAWCRDARLQQERGAQAAEVARLKAMQNSELEQLRHVQRERGDATAERMADQFKAAREVGLLQQCMARWAPLAKLQQKSKEAALRAAEEWSTEAARELLRCTLCAWSRDAHREAARARHAAEMESWRESERVRGDGTAELMAERLRAERLRGLLQACLGAWQDDRARERSRAQHAEHAALVQRVAGRLRATRERAAEAQCRARSRRALGACVGAWARRSSQQAARAQAGWARRRRPEGLCFHAWARLASRQAPPVARGSVATLGAVVDADQLVLAADALPEQDAQAEPLPPRELTVGEAEALVEEVVALRSAGAELRARREALEEENAGLRRHCAGALRHADALAERAAAALWRRSARHPGGRSFRGWAVQAARERRAAAAAPAEGPWVSVDGGPFVAVGPLPPGGGPAPAGAGGAFGGGGDSAGLALDSW</sequence>
<comment type="caution">
    <text evidence="3">The sequence shown here is derived from an EMBL/GenBank/DDBJ whole genome shotgun (WGS) entry which is preliminary data.</text>
</comment>
<organism evidence="3 4">
    <name type="scientific">Prorocentrum cordatum</name>
    <dbReference type="NCBI Taxonomy" id="2364126"/>
    <lineage>
        <taxon>Eukaryota</taxon>
        <taxon>Sar</taxon>
        <taxon>Alveolata</taxon>
        <taxon>Dinophyceae</taxon>
        <taxon>Prorocentrales</taxon>
        <taxon>Prorocentraceae</taxon>
        <taxon>Prorocentrum</taxon>
    </lineage>
</organism>
<gene>
    <name evidence="3" type="ORF">PCOR1329_LOCUS37496</name>
</gene>
<keyword evidence="1" id="KW-0175">Coiled coil</keyword>
<feature type="coiled-coil region" evidence="1">
    <location>
        <begin position="709"/>
        <end position="772"/>
    </location>
</feature>
<accession>A0ABN9TBI5</accession>
<protein>
    <recommendedName>
        <fullName evidence="5">Sfi1 spindle body domain-containing protein</fullName>
    </recommendedName>
</protein>
<name>A0ABN9TBI5_9DINO</name>
<reference evidence="3" key="1">
    <citation type="submission" date="2023-10" db="EMBL/GenBank/DDBJ databases">
        <authorList>
            <person name="Chen Y."/>
            <person name="Shah S."/>
            <person name="Dougan E. K."/>
            <person name="Thang M."/>
            <person name="Chan C."/>
        </authorList>
    </citation>
    <scope>NUCLEOTIDE SEQUENCE [LARGE SCALE GENOMIC DNA]</scope>
</reference>
<dbReference type="Proteomes" id="UP001189429">
    <property type="component" value="Unassembled WGS sequence"/>
</dbReference>
<evidence type="ECO:0000256" key="2">
    <source>
        <dbReference type="SAM" id="MobiDB-lite"/>
    </source>
</evidence>
<evidence type="ECO:0000313" key="3">
    <source>
        <dbReference type="EMBL" id="CAK0843046.1"/>
    </source>
</evidence>
<keyword evidence="4" id="KW-1185">Reference proteome</keyword>
<feature type="coiled-coil region" evidence="1">
    <location>
        <begin position="1144"/>
        <end position="1171"/>
    </location>
</feature>
<evidence type="ECO:0008006" key="5">
    <source>
        <dbReference type="Google" id="ProtNLM"/>
    </source>
</evidence>
<proteinExistence type="predicted"/>
<feature type="region of interest" description="Disordered" evidence="2">
    <location>
        <begin position="62"/>
        <end position="85"/>
    </location>
</feature>
<evidence type="ECO:0000256" key="1">
    <source>
        <dbReference type="SAM" id="Coils"/>
    </source>
</evidence>
<dbReference type="EMBL" id="CAUYUJ010014546">
    <property type="protein sequence ID" value="CAK0843046.1"/>
    <property type="molecule type" value="Genomic_DNA"/>
</dbReference>